<reference evidence="1 2" key="1">
    <citation type="submission" date="2011-05" db="EMBL/GenBank/DDBJ databases">
        <authorList>
            <person name="Muzny D."/>
            <person name="Qin X."/>
            <person name="Deng J."/>
            <person name="Jiang H."/>
            <person name="Liu Y."/>
            <person name="Qu J."/>
            <person name="Song X.-Z."/>
            <person name="Zhang L."/>
            <person name="Thornton R."/>
            <person name="Coyle M."/>
            <person name="Francisco L."/>
            <person name="Jackson L."/>
            <person name="Javaid M."/>
            <person name="Korchina V."/>
            <person name="Kovar C."/>
            <person name="Mata R."/>
            <person name="Mathew T."/>
            <person name="Ngo R."/>
            <person name="Nguyen L."/>
            <person name="Nguyen N."/>
            <person name="Okwuonu G."/>
            <person name="Ongeri F."/>
            <person name="Pham C."/>
            <person name="Simmons D."/>
            <person name="Wilczek-Boney K."/>
            <person name="Hale W."/>
            <person name="Jakkamsetti A."/>
            <person name="Pham P."/>
            <person name="Ruth R."/>
            <person name="San Lucas F."/>
            <person name="Warren J."/>
            <person name="Zhang J."/>
            <person name="Zhao Z."/>
            <person name="Zhou C."/>
            <person name="Zhu D."/>
            <person name="Lee S."/>
            <person name="Bess C."/>
            <person name="Blankenburg K."/>
            <person name="Forbes L."/>
            <person name="Fu Q."/>
            <person name="Gubbala S."/>
            <person name="Hirani K."/>
            <person name="Jayaseelan J.C."/>
            <person name="Lara F."/>
            <person name="Munidasa M."/>
            <person name="Palculict T."/>
            <person name="Patil S."/>
            <person name="Pu L.-L."/>
            <person name="Saada N."/>
            <person name="Tang L."/>
            <person name="Weissenberger G."/>
            <person name="Zhu Y."/>
            <person name="Hemphill L."/>
            <person name="Shang Y."/>
            <person name="Youmans B."/>
            <person name="Ayvaz T."/>
            <person name="Ross M."/>
            <person name="Santibanez J."/>
            <person name="Aqrawi P."/>
            <person name="Gross S."/>
            <person name="Joshi V."/>
            <person name="Fowler G."/>
            <person name="Nazareth L."/>
            <person name="Reid J."/>
            <person name="Worley K."/>
            <person name="Petrosino J."/>
            <person name="Highlander S."/>
            <person name="Gibbs R."/>
        </authorList>
    </citation>
    <scope>NUCLEOTIDE SEQUENCE [LARGE SCALE GENOMIC DNA]</scope>
    <source>
        <strain evidence="1 2">871</strain>
    </source>
</reference>
<dbReference type="STRING" id="1032488.HMPREF9371_1535"/>
<comment type="caution">
    <text evidence="1">The sequence shown here is derived from an EMBL/GenBank/DDBJ whole genome shotgun (WGS) entry which is preliminary data.</text>
</comment>
<dbReference type="AlphaFoldDB" id="G4CIU6"/>
<sequence length="41" mass="4686">MQCSIRLPESHLLSGSLISFIHMDMQNKRLPLAEKACRMQA</sequence>
<dbReference type="PATRIC" id="fig|1032488.3.peg.1454"/>
<dbReference type="HOGENOM" id="CLU_3273261_0_0_4"/>
<dbReference type="Proteomes" id="UP000003019">
    <property type="component" value="Unassembled WGS sequence"/>
</dbReference>
<keyword evidence="2" id="KW-1185">Reference proteome</keyword>
<accession>G4CIU6</accession>
<organism evidence="1 2">
    <name type="scientific">Neisseria shayeganii 871</name>
    <dbReference type="NCBI Taxonomy" id="1032488"/>
    <lineage>
        <taxon>Bacteria</taxon>
        <taxon>Pseudomonadati</taxon>
        <taxon>Pseudomonadota</taxon>
        <taxon>Betaproteobacteria</taxon>
        <taxon>Neisseriales</taxon>
        <taxon>Neisseriaceae</taxon>
        <taxon>Neisseria</taxon>
    </lineage>
</organism>
<dbReference type="EMBL" id="AGAY01000056">
    <property type="protein sequence ID" value="EGY52239.1"/>
    <property type="molecule type" value="Genomic_DNA"/>
</dbReference>
<protein>
    <submittedName>
        <fullName evidence="1">Uncharacterized protein</fullName>
    </submittedName>
</protein>
<evidence type="ECO:0000313" key="1">
    <source>
        <dbReference type="EMBL" id="EGY52239.1"/>
    </source>
</evidence>
<proteinExistence type="predicted"/>
<gene>
    <name evidence="1" type="ORF">HMPREF9371_1535</name>
</gene>
<evidence type="ECO:0000313" key="2">
    <source>
        <dbReference type="Proteomes" id="UP000003019"/>
    </source>
</evidence>
<name>G4CIU6_9NEIS</name>